<sequence>MMGDIAEDLDMAKEITDAISNPVAFGRNMDEDELERELEELEQEETHRELIAVDSSKWLPKHLTEEAAVPGWPIRSGPARRQAEVDDEDMRQLAAWAT</sequence>
<protein>
    <submittedName>
        <fullName evidence="3">Uncharacterized protein</fullName>
    </submittedName>
</protein>
<evidence type="ECO:0000256" key="1">
    <source>
        <dbReference type="ARBA" id="ARBA00006190"/>
    </source>
</evidence>
<feature type="coiled-coil region" evidence="2">
    <location>
        <begin position="24"/>
        <end position="51"/>
    </location>
</feature>
<dbReference type="EMBL" id="LR908899">
    <property type="protein sequence ID" value="CAD7254386.1"/>
    <property type="molecule type" value="Genomic_DNA"/>
</dbReference>
<evidence type="ECO:0000256" key="2">
    <source>
        <dbReference type="SAM" id="Coils"/>
    </source>
</evidence>
<dbReference type="OrthoDB" id="5592979at2759"/>
<dbReference type="AlphaFoldDB" id="A0A7R9AHT5"/>
<dbReference type="Proteomes" id="UP000677054">
    <property type="component" value="Unassembled WGS sequence"/>
</dbReference>
<keyword evidence="4" id="KW-1185">Reference proteome</keyword>
<gene>
    <name evidence="3" type="ORF">DSTB1V02_LOCUS14132</name>
</gene>
<evidence type="ECO:0000313" key="4">
    <source>
        <dbReference type="Proteomes" id="UP000677054"/>
    </source>
</evidence>
<evidence type="ECO:0000313" key="3">
    <source>
        <dbReference type="EMBL" id="CAD7254386.1"/>
    </source>
</evidence>
<keyword evidence="2" id="KW-0175">Coiled coil</keyword>
<reference evidence="3" key="1">
    <citation type="submission" date="2020-11" db="EMBL/GenBank/DDBJ databases">
        <authorList>
            <person name="Tran Van P."/>
        </authorList>
    </citation>
    <scope>NUCLEOTIDE SEQUENCE</scope>
</reference>
<dbReference type="EMBL" id="CAJPEV010009381">
    <property type="protein sequence ID" value="CAG0905646.1"/>
    <property type="molecule type" value="Genomic_DNA"/>
</dbReference>
<comment type="similarity">
    <text evidence="1">Belongs to the SNF7 family.</text>
</comment>
<dbReference type="InterPro" id="IPR005024">
    <property type="entry name" value="Snf7_fam"/>
</dbReference>
<dbReference type="GO" id="GO:0007034">
    <property type="term" value="P:vacuolar transport"/>
    <property type="evidence" value="ECO:0007669"/>
    <property type="project" value="InterPro"/>
</dbReference>
<proteinExistence type="inferred from homology"/>
<dbReference type="Gene3D" id="6.10.250.1710">
    <property type="match status" value="1"/>
</dbReference>
<accession>A0A7R9AHT5</accession>
<name>A0A7R9AHT5_9CRUS</name>
<dbReference type="Pfam" id="PF03357">
    <property type="entry name" value="Snf7"/>
    <property type="match status" value="1"/>
</dbReference>
<organism evidence="3">
    <name type="scientific">Darwinula stevensoni</name>
    <dbReference type="NCBI Taxonomy" id="69355"/>
    <lineage>
        <taxon>Eukaryota</taxon>
        <taxon>Metazoa</taxon>
        <taxon>Ecdysozoa</taxon>
        <taxon>Arthropoda</taxon>
        <taxon>Crustacea</taxon>
        <taxon>Oligostraca</taxon>
        <taxon>Ostracoda</taxon>
        <taxon>Podocopa</taxon>
        <taxon>Podocopida</taxon>
        <taxon>Darwinulocopina</taxon>
        <taxon>Darwinuloidea</taxon>
        <taxon>Darwinulidae</taxon>
        <taxon>Darwinula</taxon>
    </lineage>
</organism>